<dbReference type="EMBL" id="NVVJ01000060">
    <property type="protein sequence ID" value="PCJ22472.1"/>
    <property type="molecule type" value="Genomic_DNA"/>
</dbReference>
<feature type="chain" id="PRO_5012969505" evidence="1">
    <location>
        <begin position="33"/>
        <end position="926"/>
    </location>
</feature>
<name>A0A2A5AT97_9GAMM</name>
<evidence type="ECO:0000256" key="1">
    <source>
        <dbReference type="SAM" id="SignalP"/>
    </source>
</evidence>
<sequence>MQLISNITKSATKTSLMFLCSLTVLISNLALAQLPELATPSTASGNATTSKFFAGATTDNGTTFTNSFTASQAVDILTEIQVEPSHVNTVGNLYVAAALGEQYFMRAESGNFIPWDTSLETLQATSTNKILDASELITVIDLAFASAGVASANVNIFLAYNTEANPNEIYYSGTPLNFSIITEDSATSFDLFTSNISQPIIQTRCVLCHTSTGVASDSALVYANSSQAGYLTTNYNTLLNYIENAPNGANFILSKPQGLTVHGGGVQLTPSSEELSQWTEFVSAVQTEIINNGQGSNSQGIFAAVSTLTSKATLRKAAILFAGRIPTDAELNNVTNATDAELRDSIRALMTGDGFHDFLTESANDRLLTRAFSGSIFSIVDRNYYPNSMQFYNSPGTRAERLLTSSALADEPLELIAHVVTNERPYTEVITADYIMVNPYSAAIYGGNVVFDDPTDTTEWREGEITEYYRCTICNPNSPLSSWTIPTDYPHAGILNSPAFLARFPSTATNRNRARSRWAYYFFLGVDIEGLSERTTDQSALSDENNPTLNNENCTVCHTTMDPVAGSFQNYNNDGLYKARPGGNHSLPGSYTNNPSSGYLNGDTWYSDMLGPGFGLLLAPNSNNSIQWLAQEFIQDPRFGLGTVNFWYPAIIGRDPYDLPENQEDSDYQSKLVAYNAEQNLMQTTANNFIAGSAGNGTYNLKDMLVDLVMSDHFRSNSVAEITDAQAVELKEVGTGKLLTPEQLNRKLIDVTGFEWAYGRTNALAAVYGLVYGGIDSFGITDRATELTTLMSTVVTAMANETSCPIVSNDFSKPAGSRKLFVDVELTSLPTTSSSAIRSTIQHLHSQLLGEDLASNDPEINATYDLFEAVWTARIAAGKGQTVSSVSELCIFENVDNPVELDPNQTLRSWAVVLNYLMRDYKFIHE</sequence>
<dbReference type="Proteomes" id="UP000218327">
    <property type="component" value="Unassembled WGS sequence"/>
</dbReference>
<accession>A0A2A5AT97</accession>
<keyword evidence="1" id="KW-0732">Signal</keyword>
<evidence type="ECO:0000313" key="3">
    <source>
        <dbReference type="Proteomes" id="UP000218327"/>
    </source>
</evidence>
<reference evidence="3" key="1">
    <citation type="submission" date="2017-08" db="EMBL/GenBank/DDBJ databases">
        <title>A dynamic microbial community with high functional redundancy inhabits the cold, oxic subseafloor aquifer.</title>
        <authorList>
            <person name="Tully B.J."/>
            <person name="Wheat C.G."/>
            <person name="Glazer B.T."/>
            <person name="Huber J.A."/>
        </authorList>
    </citation>
    <scope>NUCLEOTIDE SEQUENCE [LARGE SCALE GENOMIC DNA]</scope>
</reference>
<dbReference type="AlphaFoldDB" id="A0A2A5AT97"/>
<evidence type="ECO:0000313" key="2">
    <source>
        <dbReference type="EMBL" id="PCJ22472.1"/>
    </source>
</evidence>
<feature type="signal peptide" evidence="1">
    <location>
        <begin position="1"/>
        <end position="32"/>
    </location>
</feature>
<comment type="caution">
    <text evidence="2">The sequence shown here is derived from an EMBL/GenBank/DDBJ whole genome shotgun (WGS) entry which is preliminary data.</text>
</comment>
<organism evidence="2 3">
    <name type="scientific">SAR86 cluster bacterium</name>
    <dbReference type="NCBI Taxonomy" id="2030880"/>
    <lineage>
        <taxon>Bacteria</taxon>
        <taxon>Pseudomonadati</taxon>
        <taxon>Pseudomonadota</taxon>
        <taxon>Gammaproteobacteria</taxon>
        <taxon>SAR86 cluster</taxon>
    </lineage>
</organism>
<gene>
    <name evidence="2" type="ORF">COA96_14420</name>
</gene>
<protein>
    <submittedName>
        <fullName evidence="2">Uncharacterized protein</fullName>
    </submittedName>
</protein>
<proteinExistence type="predicted"/>